<feature type="compositionally biased region" description="Low complexity" evidence="1">
    <location>
        <begin position="78"/>
        <end position="95"/>
    </location>
</feature>
<keyword evidence="2" id="KW-1133">Transmembrane helix</keyword>
<dbReference type="EMBL" id="VWOX01000001">
    <property type="protein sequence ID" value="KAA5547171.1"/>
    <property type="molecule type" value="Genomic_DNA"/>
</dbReference>
<accession>A0A5M6DI13</accession>
<dbReference type="RefSeq" id="WP_150074281.1">
    <property type="nucleotide sequence ID" value="NZ_VWOX01000001.1"/>
</dbReference>
<feature type="transmembrane region" description="Helical" evidence="2">
    <location>
        <begin position="196"/>
        <end position="213"/>
    </location>
</feature>
<evidence type="ECO:0000313" key="4">
    <source>
        <dbReference type="Proteomes" id="UP000324479"/>
    </source>
</evidence>
<feature type="transmembrane region" description="Helical" evidence="2">
    <location>
        <begin position="141"/>
        <end position="165"/>
    </location>
</feature>
<comment type="caution">
    <text evidence="3">The sequence shown here is derived from an EMBL/GenBank/DDBJ whole genome shotgun (WGS) entry which is preliminary data.</text>
</comment>
<feature type="region of interest" description="Disordered" evidence="1">
    <location>
        <begin position="1"/>
        <end position="128"/>
    </location>
</feature>
<keyword evidence="4" id="KW-1185">Reference proteome</keyword>
<evidence type="ECO:0000313" key="3">
    <source>
        <dbReference type="EMBL" id="KAA5547171.1"/>
    </source>
</evidence>
<keyword evidence="2" id="KW-0472">Membrane</keyword>
<protein>
    <submittedName>
        <fullName evidence="3">Uncharacterized protein</fullName>
    </submittedName>
</protein>
<evidence type="ECO:0000256" key="2">
    <source>
        <dbReference type="SAM" id="Phobius"/>
    </source>
</evidence>
<dbReference type="AlphaFoldDB" id="A0A5M6DI13"/>
<keyword evidence="2" id="KW-0812">Transmembrane</keyword>
<feature type="compositionally biased region" description="Low complexity" evidence="1">
    <location>
        <begin position="26"/>
        <end position="36"/>
    </location>
</feature>
<organism evidence="3 4">
    <name type="scientific">Roseiconus nitratireducens</name>
    <dbReference type="NCBI Taxonomy" id="2605748"/>
    <lineage>
        <taxon>Bacteria</taxon>
        <taxon>Pseudomonadati</taxon>
        <taxon>Planctomycetota</taxon>
        <taxon>Planctomycetia</taxon>
        <taxon>Pirellulales</taxon>
        <taxon>Pirellulaceae</taxon>
        <taxon>Roseiconus</taxon>
    </lineage>
</organism>
<evidence type="ECO:0000256" key="1">
    <source>
        <dbReference type="SAM" id="MobiDB-lite"/>
    </source>
</evidence>
<reference evidence="3 4" key="1">
    <citation type="submission" date="2019-08" db="EMBL/GenBank/DDBJ databases">
        <authorList>
            <person name="Dhanesh K."/>
            <person name="Kumar G."/>
            <person name="Sasikala C."/>
            <person name="Venkata Ramana C."/>
        </authorList>
    </citation>
    <scope>NUCLEOTIDE SEQUENCE [LARGE SCALE GENOMIC DNA]</scope>
    <source>
        <strain evidence="3 4">JC645</strain>
    </source>
</reference>
<sequence>MSSDHRQPDPTPPRSGQSQPEPPEPEQSQPEQTQPESVRKLLGAPTDPPPADEAASGNVEPPSANAAADERPFVAKLVQSSDPPSSSVSENPSVSGDPRAEDASDVRVGSPFRTDPSGPALAAVAAGDARRRPTYDDLGPMQYTAIGASTAGILVLLFAVLGAWWFPAGGAMVAMLGTVLSVGGLFAAARFRYASMGTLVLHLGLFFFCYVRSLG</sequence>
<gene>
    <name evidence="3" type="ORF">FYK55_01820</name>
</gene>
<name>A0A5M6DI13_9BACT</name>
<proteinExistence type="predicted"/>
<feature type="transmembrane region" description="Helical" evidence="2">
    <location>
        <begin position="171"/>
        <end position="189"/>
    </location>
</feature>
<dbReference type="Proteomes" id="UP000324479">
    <property type="component" value="Unassembled WGS sequence"/>
</dbReference>